<dbReference type="InterPro" id="IPR049883">
    <property type="entry name" value="NOTCH1_EGF-like"/>
</dbReference>
<dbReference type="Pfam" id="PF12947">
    <property type="entry name" value="EGF_3"/>
    <property type="match status" value="9"/>
</dbReference>
<evidence type="ECO:0000256" key="6">
    <source>
        <dbReference type="ARBA" id="ARBA00023136"/>
    </source>
</evidence>
<feature type="domain" description="EGF-like" evidence="11">
    <location>
        <begin position="1319"/>
        <end position="1359"/>
    </location>
</feature>
<dbReference type="SUPFAM" id="SSF57196">
    <property type="entry name" value="EGF/Laminin"/>
    <property type="match status" value="2"/>
</dbReference>
<dbReference type="PANTHER" id="PTHR24039:SF28">
    <property type="entry name" value="EGF-LIKE DOMAIN-CONTAINING PROTEIN"/>
    <property type="match status" value="1"/>
</dbReference>
<comment type="subcellular location">
    <subcellularLocation>
        <location evidence="1">Membrane</location>
    </subcellularLocation>
</comment>
<evidence type="ECO:0000256" key="9">
    <source>
        <dbReference type="PROSITE-ProRule" id="PRU00076"/>
    </source>
</evidence>
<dbReference type="FunFam" id="2.10.25.10:FF:000005">
    <property type="entry name" value="Fibrillin 2"/>
    <property type="match status" value="1"/>
</dbReference>
<evidence type="ECO:0000313" key="12">
    <source>
        <dbReference type="EMBL" id="KAJ8029879.1"/>
    </source>
</evidence>
<dbReference type="SMART" id="SM00200">
    <property type="entry name" value="SEA"/>
    <property type="match status" value="1"/>
</dbReference>
<name>A0A9Q1H1B3_HOLLE</name>
<feature type="domain" description="EGF-like" evidence="11">
    <location>
        <begin position="276"/>
        <end position="317"/>
    </location>
</feature>
<proteinExistence type="predicted"/>
<dbReference type="PROSITE" id="PS50026">
    <property type="entry name" value="EGF_3"/>
    <property type="match status" value="18"/>
</dbReference>
<dbReference type="PROSITE" id="PS01186">
    <property type="entry name" value="EGF_2"/>
    <property type="match status" value="11"/>
</dbReference>
<feature type="domain" description="SEA" evidence="10">
    <location>
        <begin position="1591"/>
        <end position="1716"/>
    </location>
</feature>
<dbReference type="InterPro" id="IPR000152">
    <property type="entry name" value="EGF-type_Asp/Asn_hydroxyl_site"/>
</dbReference>
<dbReference type="InterPro" id="IPR009030">
    <property type="entry name" value="Growth_fac_rcpt_cys_sf"/>
</dbReference>
<sequence length="1716" mass="186407">MKQFDKLSKIYFTLELKGRVSQEDSLFLQTSVRKRATPDENYEPIFLEELKADVAAADPAFYNNVTASCGESTECLFDALATRDQEIGESSKESQETFQRDQKAITNFPPNITGEPVLQVVVSKRVEYSFEVFDPDEDDVSVMLINFTQEGSLTNGLVSWTPSSRDKVSLIIQASDNQSTAVLQPTIKLCDCQNNAACVWNTYTETSDIVADKFAIVVCNCSSGWTGDFCEDDLDACEDNPCYPGVLCIDERPPSENATCGECPENLEGDGFQCYDADECAVEDPPCNQTCTNVIGGYECSCEEGYVLDPDDRTTCDDIDECDLQQSNCHDNAQCINTPGSFECTCKEGYFGDGISCEGDLNECLTGDSNCNVFADCLNIEGSFTCNCKDGFEGDGINCTTDIDECANHLDDCDFYATCTDLEGSFSCTCNPGRTGSGTECMDIDECENDPCHQNAGCWNGEQGYACICRDGYVGDGFSCTYVDFCSEGFHNCDLEISICVNGLVGHFCRCREGFEEVSEQCQDINECSSNATVCSPNAACINTAPGYSCECNNGFQGDGIFCDDVDECLTSPCPSNLHECVNSQGAYECQCGYGYENDINGFCIDVDECALNVDDCAQNCTNIEGGYECFCYEGYTVSSINPADCWDIDECSLGLADCPQECNNTIPEYDGTPYICYCAEGFNETESGACIPIDGCSTYGTNCTNGECYSVDGEERCLCFRGYNTSRNDSTICEDIDECDLYPYGCSQICNNNIGGYTCACYNGFKIDPADNSTCNDVNECLEGLSSCDPAVETCVNEYGNYSCVCLVGYFRNSTTGPCTDIDECTDNSPCSSDAICTNLDGSFNCSCKDGFSGNGFECSDINECISVTQPHNCALHATCTNFPGGFNCMCRDGFSGDGVECTDINECDNDPCDAYANCDNNNGSYSCDCMSGFTGDGVSCFDIDECSFPQTDSRSADCHFEAMCTNIDGGYECDCRDGFKGNGTYCEDIDECTNGANPCGSNSECTNTEGSFQCNCIQGYRGIDTCTDIDECAENLDDCHRLADCSNTDGSFTCTCQDGYDGDGRNCSDVDECLVDTMNDCHQAATCLNNEGSYTCTCIEGFASTPGEPPGRDCHDVDECRSTVPVCDDATEDCYNTVGSYRCQCKEGFVKDFSQTCIDINECMEDPCTNQTNTRCVNTNGGYSCKCRIGYYFSNSSGACTIAEAQSLRANFTAIQGLQVTGDLLDKDNLESYATEMENDVDAVLQSLDNYRGSSVSSITFTPGTDFVYIHINLEFETGVELNATEIDITFRNGLVGNLLPPDNIIVLSSILIGEPVIDPCVERTDNCTEAAVCVFSGISGIFDCVCAEGWMGDGFTECVDINECQNAPNVCPAEEVCINVEGSHLCQCDLDQGYALIRGDCKESKVFEANLTIERIDGMLASFSDPLSDQFSDEFTSLAFQLCQLVNVSVILRAGGDLQKYTSCVVRSFTPDIIANVALVFDLSSSVNRSDLEEIFNTRLSAVSFVLDDGFSNITLKRENVTFRGVEKMTTTESTTLVKRTVIATTATQVAGCQDNSGCGQNEICQDSECICPREMGYYLNDDGLCEGRKIFQVSFSIVKIGEQDAVFNNSLQDRTSSYFVKLEKIICNSLSISVTNFDGGSLVSSFVTCMVLRFVNGSISVEVDLVFRENSIATSSLVKEAVEESVTSQNNTLSDNTGSLVLQENSLSVMRK</sequence>
<evidence type="ECO:0000259" key="11">
    <source>
        <dbReference type="PROSITE" id="PS50026"/>
    </source>
</evidence>
<feature type="domain" description="SEA" evidence="10">
    <location>
        <begin position="1406"/>
        <end position="1531"/>
    </location>
</feature>
<dbReference type="GO" id="GO:0005509">
    <property type="term" value="F:calcium ion binding"/>
    <property type="evidence" value="ECO:0007669"/>
    <property type="project" value="InterPro"/>
</dbReference>
<dbReference type="SUPFAM" id="SSF57184">
    <property type="entry name" value="Growth factor receptor domain"/>
    <property type="match status" value="7"/>
</dbReference>
<dbReference type="InterPro" id="IPR000742">
    <property type="entry name" value="EGF"/>
</dbReference>
<evidence type="ECO:0000256" key="7">
    <source>
        <dbReference type="ARBA" id="ARBA00023157"/>
    </source>
</evidence>
<dbReference type="PROSITE" id="PS00010">
    <property type="entry name" value="ASX_HYDROXYL"/>
    <property type="match status" value="16"/>
</dbReference>
<evidence type="ECO:0000256" key="1">
    <source>
        <dbReference type="ARBA" id="ARBA00004370"/>
    </source>
</evidence>
<dbReference type="Pfam" id="PF01390">
    <property type="entry name" value="SEA"/>
    <property type="match status" value="1"/>
</dbReference>
<feature type="domain" description="EGF-like" evidence="11">
    <location>
        <begin position="318"/>
        <end position="358"/>
    </location>
</feature>
<dbReference type="EMBL" id="JAIZAY010000014">
    <property type="protein sequence ID" value="KAJ8029879.1"/>
    <property type="molecule type" value="Genomic_DNA"/>
</dbReference>
<feature type="domain" description="EGF-like" evidence="11">
    <location>
        <begin position="862"/>
        <end position="904"/>
    </location>
</feature>
<dbReference type="CDD" id="cd00054">
    <property type="entry name" value="EGF_CA"/>
    <property type="match status" value="14"/>
</dbReference>
<dbReference type="SUPFAM" id="SSF82671">
    <property type="entry name" value="SEA domain"/>
    <property type="match status" value="1"/>
</dbReference>
<dbReference type="PROSITE" id="PS01187">
    <property type="entry name" value="EGF_CA"/>
    <property type="match status" value="6"/>
</dbReference>
<dbReference type="GO" id="GO:0016020">
    <property type="term" value="C:membrane"/>
    <property type="evidence" value="ECO:0007669"/>
    <property type="project" value="UniProtKB-SubCell"/>
</dbReference>
<keyword evidence="8" id="KW-0325">Glycoprotein</keyword>
<keyword evidence="3" id="KW-0732">Signal</keyword>
<dbReference type="InterPro" id="IPR036364">
    <property type="entry name" value="SEA_dom_sf"/>
</dbReference>
<dbReference type="InterPro" id="IPR000082">
    <property type="entry name" value="SEA_dom"/>
</dbReference>
<evidence type="ECO:0000256" key="2">
    <source>
        <dbReference type="ARBA" id="ARBA00022536"/>
    </source>
</evidence>
<dbReference type="InterPro" id="IPR001881">
    <property type="entry name" value="EGF-like_Ca-bd_dom"/>
</dbReference>
<feature type="domain" description="EGF-like" evidence="11">
    <location>
        <begin position="524"/>
        <end position="564"/>
    </location>
</feature>
<dbReference type="Proteomes" id="UP001152320">
    <property type="component" value="Chromosome 14"/>
</dbReference>
<feature type="domain" description="EGF-like" evidence="11">
    <location>
        <begin position="1071"/>
        <end position="1110"/>
    </location>
</feature>
<keyword evidence="5" id="KW-0106">Calcium</keyword>
<keyword evidence="6" id="KW-0472">Membrane</keyword>
<feature type="disulfide bond" evidence="9">
    <location>
        <begin position="1330"/>
        <end position="1347"/>
    </location>
</feature>
<feature type="domain" description="EGF-like" evidence="11">
    <location>
        <begin position="402"/>
        <end position="442"/>
    </location>
</feature>
<dbReference type="FunFam" id="2.10.25.10:FF:000240">
    <property type="entry name" value="Vitamin K-dependent protein S"/>
    <property type="match status" value="1"/>
</dbReference>
<feature type="domain" description="EGF-like" evidence="11">
    <location>
        <begin position="1030"/>
        <end position="1070"/>
    </location>
</feature>
<dbReference type="InterPro" id="IPR056619">
    <property type="entry name" value="C8-3_MUC4"/>
</dbReference>
<dbReference type="Gene3D" id="3.30.70.960">
    <property type="entry name" value="SEA domain"/>
    <property type="match status" value="1"/>
</dbReference>
<keyword evidence="2 9" id="KW-0245">EGF-like domain</keyword>
<feature type="domain" description="EGF-like" evidence="11">
    <location>
        <begin position="1161"/>
        <end position="1199"/>
    </location>
</feature>
<comment type="caution">
    <text evidence="9">Lacks conserved residue(s) required for the propagation of feature annotation.</text>
</comment>
<dbReference type="InterPro" id="IPR018097">
    <property type="entry name" value="EGF_Ca-bd_CS"/>
</dbReference>
<feature type="domain" description="EGF-like" evidence="11">
    <location>
        <begin position="944"/>
        <end position="989"/>
    </location>
</feature>
<comment type="caution">
    <text evidence="12">The sequence shown here is derived from an EMBL/GenBank/DDBJ whole genome shotgun (WGS) entry which is preliminary data.</text>
</comment>
<feature type="domain" description="EGF-like" evidence="11">
    <location>
        <begin position="990"/>
        <end position="1029"/>
    </location>
</feature>
<dbReference type="SMART" id="SM00181">
    <property type="entry name" value="EGF"/>
    <property type="match status" value="27"/>
</dbReference>
<dbReference type="InterPro" id="IPR024731">
    <property type="entry name" value="NELL2-like_EGF"/>
</dbReference>
<gene>
    <name evidence="12" type="ORF">HOLleu_29394</name>
</gene>
<feature type="domain" description="EGF-like" evidence="11">
    <location>
        <begin position="905"/>
        <end position="943"/>
    </location>
</feature>
<dbReference type="PROSITE" id="PS50024">
    <property type="entry name" value="SEA"/>
    <property type="match status" value="2"/>
</dbReference>
<protein>
    <submittedName>
        <fullName evidence="12">Fibrillin-1</fullName>
    </submittedName>
</protein>
<feature type="disulfide bond" evidence="9">
    <location>
        <begin position="1170"/>
        <end position="1187"/>
    </location>
</feature>
<feature type="domain" description="EGF-like" evidence="11">
    <location>
        <begin position="565"/>
        <end position="605"/>
    </location>
</feature>
<evidence type="ECO:0000256" key="8">
    <source>
        <dbReference type="ARBA" id="ARBA00023180"/>
    </source>
</evidence>
<evidence type="ECO:0000259" key="10">
    <source>
        <dbReference type="PROSITE" id="PS50024"/>
    </source>
</evidence>
<dbReference type="FunFam" id="2.10.25.10:FF:000038">
    <property type="entry name" value="Fibrillin 2"/>
    <property type="match status" value="12"/>
</dbReference>
<dbReference type="PANTHER" id="PTHR24039">
    <property type="entry name" value="FIBRILLIN-RELATED"/>
    <property type="match status" value="1"/>
</dbReference>
<keyword evidence="4" id="KW-0677">Repeat</keyword>
<dbReference type="OrthoDB" id="4405280at2759"/>
<feature type="domain" description="EGF-like" evidence="11">
    <location>
        <begin position="1118"/>
        <end position="1157"/>
    </location>
</feature>
<feature type="domain" description="EGF-like" evidence="11">
    <location>
        <begin position="443"/>
        <end position="479"/>
    </location>
</feature>
<dbReference type="Pfam" id="PF23263">
    <property type="entry name" value="C8-3_MUC4"/>
    <property type="match status" value="1"/>
</dbReference>
<organism evidence="12 13">
    <name type="scientific">Holothuria leucospilota</name>
    <name type="common">Black long sea cucumber</name>
    <name type="synonym">Mertensiothuria leucospilota</name>
    <dbReference type="NCBI Taxonomy" id="206669"/>
    <lineage>
        <taxon>Eukaryota</taxon>
        <taxon>Metazoa</taxon>
        <taxon>Echinodermata</taxon>
        <taxon>Eleutherozoa</taxon>
        <taxon>Echinozoa</taxon>
        <taxon>Holothuroidea</taxon>
        <taxon>Aspidochirotacea</taxon>
        <taxon>Aspidochirotida</taxon>
        <taxon>Holothuriidae</taxon>
        <taxon>Holothuria</taxon>
    </lineage>
</organism>
<evidence type="ECO:0000256" key="5">
    <source>
        <dbReference type="ARBA" id="ARBA00022837"/>
    </source>
</evidence>
<feature type="domain" description="EGF-like" evidence="11">
    <location>
        <begin position="360"/>
        <end position="400"/>
    </location>
</feature>
<dbReference type="SMART" id="SM00179">
    <property type="entry name" value="EGF_CA"/>
    <property type="match status" value="22"/>
</dbReference>
<feature type="domain" description="EGF-like" evidence="11">
    <location>
        <begin position="1363"/>
        <end position="1403"/>
    </location>
</feature>
<dbReference type="Pfam" id="PF07645">
    <property type="entry name" value="EGF_CA"/>
    <property type="match status" value="12"/>
</dbReference>
<reference evidence="12" key="1">
    <citation type="submission" date="2021-10" db="EMBL/GenBank/DDBJ databases">
        <title>Tropical sea cucumber genome reveals ecological adaptation and Cuvierian tubules defense mechanism.</title>
        <authorList>
            <person name="Chen T."/>
        </authorList>
    </citation>
    <scope>NUCLEOTIDE SEQUENCE</scope>
    <source>
        <strain evidence="12">Nanhai2018</strain>
        <tissue evidence="12">Muscle</tissue>
    </source>
</reference>
<accession>A0A9Q1H1B3</accession>
<feature type="domain" description="EGF-like" evidence="11">
    <location>
        <begin position="822"/>
        <end position="859"/>
    </location>
</feature>
<keyword evidence="7 9" id="KW-1015">Disulfide bond</keyword>
<dbReference type="Gene3D" id="2.10.25.10">
    <property type="entry name" value="Laminin"/>
    <property type="match status" value="24"/>
</dbReference>
<dbReference type="PROSITE" id="PS00022">
    <property type="entry name" value="EGF_1"/>
    <property type="match status" value="1"/>
</dbReference>
<evidence type="ECO:0000313" key="13">
    <source>
        <dbReference type="Proteomes" id="UP001152320"/>
    </source>
</evidence>
<keyword evidence="13" id="KW-1185">Reference proteome</keyword>
<evidence type="ECO:0000256" key="4">
    <source>
        <dbReference type="ARBA" id="ARBA00022737"/>
    </source>
</evidence>
<evidence type="ECO:0000256" key="3">
    <source>
        <dbReference type="ARBA" id="ARBA00022729"/>
    </source>
</evidence>